<gene>
    <name evidence="2" type="ORF">G3I71_09815</name>
</gene>
<evidence type="ECO:0000313" key="2">
    <source>
        <dbReference type="EMBL" id="NEC86110.1"/>
    </source>
</evidence>
<comment type="caution">
    <text evidence="2">The sequence shown here is derived from an EMBL/GenBank/DDBJ whole genome shotgun (WGS) entry which is preliminary data.</text>
</comment>
<dbReference type="InterPro" id="IPR007278">
    <property type="entry name" value="DUF397"/>
</dbReference>
<dbReference type="EMBL" id="JAAGLU010000007">
    <property type="protein sequence ID" value="NEC86110.1"/>
    <property type="molecule type" value="Genomic_DNA"/>
</dbReference>
<protein>
    <submittedName>
        <fullName evidence="2">DUF397 domain-containing protein</fullName>
    </submittedName>
</protein>
<organism evidence="2">
    <name type="scientific">Streptomyces sp. SID12501</name>
    <dbReference type="NCBI Taxonomy" id="2706042"/>
    <lineage>
        <taxon>Bacteria</taxon>
        <taxon>Bacillati</taxon>
        <taxon>Actinomycetota</taxon>
        <taxon>Actinomycetes</taxon>
        <taxon>Kitasatosporales</taxon>
        <taxon>Streptomycetaceae</taxon>
        <taxon>Streptomyces</taxon>
    </lineage>
</organism>
<proteinExistence type="predicted"/>
<dbReference type="AlphaFoldDB" id="A0A6B3BP61"/>
<evidence type="ECO:0000259" key="1">
    <source>
        <dbReference type="Pfam" id="PF04149"/>
    </source>
</evidence>
<sequence length="67" mass="7274">MTQALNWRKSTFSGGAEGNACVEIANQRSRVAVRDSKDPAHGSLTFPSRAFSTFIKTLKADTSHTAF</sequence>
<accession>A0A6B3BP61</accession>
<reference evidence="2" key="1">
    <citation type="submission" date="2020-01" db="EMBL/GenBank/DDBJ databases">
        <title>Insect and environment-associated Actinomycetes.</title>
        <authorList>
            <person name="Currrie C."/>
            <person name="Chevrette M."/>
            <person name="Carlson C."/>
            <person name="Stubbendieck R."/>
            <person name="Wendt-Pienkowski E."/>
        </authorList>
    </citation>
    <scope>NUCLEOTIDE SEQUENCE</scope>
    <source>
        <strain evidence="2">SID12501</strain>
    </source>
</reference>
<dbReference type="Pfam" id="PF04149">
    <property type="entry name" value="DUF397"/>
    <property type="match status" value="1"/>
</dbReference>
<feature type="domain" description="DUF397" evidence="1">
    <location>
        <begin position="5"/>
        <end position="59"/>
    </location>
</feature>
<name>A0A6B3BP61_9ACTN</name>
<dbReference type="RefSeq" id="WP_164313576.1">
    <property type="nucleotide sequence ID" value="NZ_JAAGLU010000007.1"/>
</dbReference>